<protein>
    <submittedName>
        <fullName evidence="3">Conjugal transfer protein TraB</fullName>
    </submittedName>
</protein>
<dbReference type="InterPro" id="IPR016707">
    <property type="entry name" value="Conjugal_tfr_TraB_rhizob"/>
</dbReference>
<dbReference type="PIRSF" id="PIRSF017932">
    <property type="entry name" value="Conjugal_transfer_TraB_rhizob"/>
    <property type="match status" value="1"/>
</dbReference>
<name>A0A2Z2Q4S2_AGRTU</name>
<dbReference type="InterPro" id="IPR036526">
    <property type="entry name" value="C-N_Hydrolase_sf"/>
</dbReference>
<dbReference type="EMBL" id="KY000067">
    <property type="protein sequence ID" value="ASK48259.1"/>
    <property type="molecule type" value="Genomic_DNA"/>
</dbReference>
<proteinExistence type="predicted"/>
<dbReference type="GO" id="GO:0016020">
    <property type="term" value="C:membrane"/>
    <property type="evidence" value="ECO:0007669"/>
    <property type="project" value="InterPro"/>
</dbReference>
<geneLocation type="plasmid" evidence="3">
    <name>pTi_Tun147</name>
</geneLocation>
<keyword evidence="1" id="KW-0812">Transmembrane</keyword>
<keyword evidence="3" id="KW-0614">Plasmid</keyword>
<feature type="transmembrane region" description="Helical" evidence="1">
    <location>
        <begin position="112"/>
        <end position="132"/>
    </location>
</feature>
<accession>A0A2Z2Q4S2</accession>
<evidence type="ECO:0000259" key="2">
    <source>
        <dbReference type="Pfam" id="PF00795"/>
    </source>
</evidence>
<dbReference type="Pfam" id="PF00795">
    <property type="entry name" value="CN_hydrolase"/>
    <property type="match status" value="1"/>
</dbReference>
<dbReference type="SUPFAM" id="SSF56317">
    <property type="entry name" value="Carbon-nitrogen hydrolase"/>
    <property type="match status" value="1"/>
</dbReference>
<dbReference type="AlphaFoldDB" id="A0A2Z2Q4S2"/>
<dbReference type="InterPro" id="IPR003010">
    <property type="entry name" value="C-N_Hydrolase"/>
</dbReference>
<sequence>MIVDILARFRIPAFSAWHSRSSPSIRDRAGDGGTADRLTAILLIAASIACGRIGWSGEVLLLPVAMVFPALWAMSPSRMVAAFVSAGYFLAASRGLPQGVANFYAADHWPGLLLWVAASASFVGVHAVLWTARRVKNATGKRGADAARALRYLVSMVLTGLPPFGITGWAHPLTAAGVLFPGWGWWGLFALTASLLVMTTRFWPAAAITLGAFWLWSAATWTPLNLAEGWRSVDLQQGQNLGRDGSLAYQRDLIATVRHTIASHPDTHVIVLPESALGFWTPTVENLWREGLRGPDVTVVTGATRIGVKGYDNVMVAISADEAKILYRERMPVPVSMWQPWLRWTGQGGGARADFFGNPVVQVRQKRIAPIICYEQLIVWPVLQSMLHSPDAIVATGNGWWTAGTSIVAIQRASVTAWAKLFGLPVVIAFNL</sequence>
<evidence type="ECO:0000313" key="3">
    <source>
        <dbReference type="EMBL" id="ASK48259.1"/>
    </source>
</evidence>
<reference evidence="3" key="1">
    <citation type="submission" date="2016-10" db="EMBL/GenBank/DDBJ databases">
        <title>Agrobacterium Ti plasmids: Classification based on T-DNA and Vir regions organization.</title>
        <authorList>
            <person name="Nabi N."/>
            <person name="Vial L."/>
            <person name="Ben Hafsa A."/>
            <person name="Chapulliot D."/>
            <person name="Berard A."/>
            <person name="Chauveau A."/>
            <person name="Le Paslier M.-C."/>
            <person name="Harzallah Skhiri F."/>
            <person name="Brunel D."/>
            <person name="Nesme X."/>
            <person name="Chaouachi M."/>
        </authorList>
    </citation>
    <scope>NUCLEOTIDE SEQUENCE</scope>
    <source>
        <strain evidence="3">Tun147</strain>
        <plasmid evidence="3">pTi_Tun147</plasmid>
    </source>
</reference>
<feature type="transmembrane region" description="Helical" evidence="1">
    <location>
        <begin position="152"/>
        <end position="171"/>
    </location>
</feature>
<feature type="domain" description="CN hydrolase" evidence="2">
    <location>
        <begin position="90"/>
        <end position="420"/>
    </location>
</feature>
<evidence type="ECO:0000256" key="1">
    <source>
        <dbReference type="SAM" id="Phobius"/>
    </source>
</evidence>
<feature type="transmembrane region" description="Helical" evidence="1">
    <location>
        <begin position="183"/>
        <end position="203"/>
    </location>
</feature>
<keyword evidence="1" id="KW-0472">Membrane</keyword>
<dbReference type="Gene3D" id="3.60.110.10">
    <property type="entry name" value="Carbon-nitrogen hydrolase"/>
    <property type="match status" value="1"/>
</dbReference>
<dbReference type="NCBIfam" id="NF010398">
    <property type="entry name" value="PRK13825.1-2"/>
    <property type="match status" value="1"/>
</dbReference>
<keyword evidence="1" id="KW-1133">Transmembrane helix</keyword>
<organism evidence="3">
    <name type="scientific">Agrobacterium tumefaciens</name>
    <dbReference type="NCBI Taxonomy" id="358"/>
    <lineage>
        <taxon>Bacteria</taxon>
        <taxon>Pseudomonadati</taxon>
        <taxon>Pseudomonadota</taxon>
        <taxon>Alphaproteobacteria</taxon>
        <taxon>Hyphomicrobiales</taxon>
        <taxon>Rhizobiaceae</taxon>
        <taxon>Rhizobium/Agrobacterium group</taxon>
        <taxon>Agrobacterium</taxon>
        <taxon>Agrobacterium tumefaciens complex</taxon>
    </lineage>
</organism>